<keyword evidence="5 12" id="KW-0378">Hydrolase</keyword>
<evidence type="ECO:0000256" key="7">
    <source>
        <dbReference type="ARBA" id="ARBA00022840"/>
    </source>
</evidence>
<feature type="domain" description="DEAD-box RNA helicase Q" evidence="17">
    <location>
        <begin position="195"/>
        <end position="223"/>
    </location>
</feature>
<dbReference type="GO" id="GO:0016787">
    <property type="term" value="F:hydrolase activity"/>
    <property type="evidence" value="ECO:0007669"/>
    <property type="project" value="UniProtKB-KW"/>
</dbReference>
<keyword evidence="13" id="KW-0175">Coiled coil</keyword>
<dbReference type="GO" id="GO:0005730">
    <property type="term" value="C:nucleolus"/>
    <property type="evidence" value="ECO:0007669"/>
    <property type="project" value="UniProtKB-SubCell"/>
</dbReference>
<feature type="short sequence motif" description="Q motif" evidence="11">
    <location>
        <begin position="195"/>
        <end position="223"/>
    </location>
</feature>
<keyword evidence="19" id="KW-1185">Reference proteome</keyword>
<dbReference type="SUPFAM" id="SSF52540">
    <property type="entry name" value="P-loop containing nucleoside triphosphate hydrolases"/>
    <property type="match status" value="2"/>
</dbReference>
<comment type="similarity">
    <text evidence="9">Belongs to the DEAD box helicase family. DDX27/DRS1 subfamily.</text>
</comment>
<comment type="caution">
    <text evidence="18">The sequence shown here is derived from an EMBL/GenBank/DDBJ whole genome shotgun (WGS) entry which is preliminary data.</text>
</comment>
<evidence type="ECO:0000256" key="8">
    <source>
        <dbReference type="ARBA" id="ARBA00023242"/>
    </source>
</evidence>
<dbReference type="PROSITE" id="PS51192">
    <property type="entry name" value="HELICASE_ATP_BIND_1"/>
    <property type="match status" value="1"/>
</dbReference>
<comment type="catalytic activity">
    <reaction evidence="10">
        <text>ATP + H2O = ADP + phosphate + H(+)</text>
        <dbReference type="Rhea" id="RHEA:13065"/>
        <dbReference type="ChEBI" id="CHEBI:15377"/>
        <dbReference type="ChEBI" id="CHEBI:15378"/>
        <dbReference type="ChEBI" id="CHEBI:30616"/>
        <dbReference type="ChEBI" id="CHEBI:43474"/>
        <dbReference type="ChEBI" id="CHEBI:456216"/>
        <dbReference type="EC" id="3.6.4.13"/>
    </reaction>
</comment>
<dbReference type="Pfam" id="PF00270">
    <property type="entry name" value="DEAD"/>
    <property type="match status" value="1"/>
</dbReference>
<evidence type="ECO:0000256" key="4">
    <source>
        <dbReference type="ARBA" id="ARBA00022741"/>
    </source>
</evidence>
<feature type="compositionally biased region" description="Basic residues" evidence="14">
    <location>
        <begin position="652"/>
        <end position="664"/>
    </location>
</feature>
<dbReference type="SMART" id="SM00487">
    <property type="entry name" value="DEXDc"/>
    <property type="match status" value="1"/>
</dbReference>
<dbReference type="SMART" id="SM00490">
    <property type="entry name" value="HELICc"/>
    <property type="match status" value="1"/>
</dbReference>
<dbReference type="InterPro" id="IPR001650">
    <property type="entry name" value="Helicase_C-like"/>
</dbReference>
<evidence type="ECO:0000256" key="12">
    <source>
        <dbReference type="RuleBase" id="RU000492"/>
    </source>
</evidence>
<dbReference type="EMBL" id="JBICBT010000917">
    <property type="protein sequence ID" value="KAL3093116.1"/>
    <property type="molecule type" value="Genomic_DNA"/>
</dbReference>
<dbReference type="GO" id="GO:0005524">
    <property type="term" value="F:ATP binding"/>
    <property type="evidence" value="ECO:0007669"/>
    <property type="project" value="UniProtKB-KW"/>
</dbReference>
<dbReference type="CDD" id="cd17947">
    <property type="entry name" value="DEADc_DDX27"/>
    <property type="match status" value="1"/>
</dbReference>
<dbReference type="InterPro" id="IPR011545">
    <property type="entry name" value="DEAD/DEAH_box_helicase_dom"/>
</dbReference>
<feature type="compositionally biased region" description="Basic and acidic residues" evidence="14">
    <location>
        <begin position="712"/>
        <end position="732"/>
    </location>
</feature>
<dbReference type="InterPro" id="IPR050079">
    <property type="entry name" value="DEAD_box_RNA_helicase"/>
</dbReference>
<dbReference type="PROSITE" id="PS51195">
    <property type="entry name" value="Q_MOTIF"/>
    <property type="match status" value="1"/>
</dbReference>
<feature type="coiled-coil region" evidence="13">
    <location>
        <begin position="599"/>
        <end position="626"/>
    </location>
</feature>
<evidence type="ECO:0000259" key="17">
    <source>
        <dbReference type="PROSITE" id="PS51195"/>
    </source>
</evidence>
<dbReference type="Proteomes" id="UP001620626">
    <property type="component" value="Unassembled WGS sequence"/>
</dbReference>
<dbReference type="GO" id="GO:0043186">
    <property type="term" value="C:P granule"/>
    <property type="evidence" value="ECO:0007669"/>
    <property type="project" value="UniProtKB-ARBA"/>
</dbReference>
<dbReference type="Pfam" id="PF00271">
    <property type="entry name" value="Helicase_C"/>
    <property type="match status" value="1"/>
</dbReference>
<dbReference type="InterPro" id="IPR014014">
    <property type="entry name" value="RNA_helicase_DEAD_Q_motif"/>
</dbReference>
<feature type="domain" description="Helicase ATP-binding" evidence="15">
    <location>
        <begin position="226"/>
        <end position="401"/>
    </location>
</feature>
<organism evidence="18 19">
    <name type="scientific">Heterodera trifolii</name>
    <dbReference type="NCBI Taxonomy" id="157864"/>
    <lineage>
        <taxon>Eukaryota</taxon>
        <taxon>Metazoa</taxon>
        <taxon>Ecdysozoa</taxon>
        <taxon>Nematoda</taxon>
        <taxon>Chromadorea</taxon>
        <taxon>Rhabditida</taxon>
        <taxon>Tylenchina</taxon>
        <taxon>Tylenchomorpha</taxon>
        <taxon>Tylenchoidea</taxon>
        <taxon>Heteroderidae</taxon>
        <taxon>Heteroderinae</taxon>
        <taxon>Heterodera</taxon>
    </lineage>
</organism>
<keyword evidence="7 12" id="KW-0067">ATP-binding</keyword>
<protein>
    <recommendedName>
        <fullName evidence="2">RNA helicase</fullName>
        <ecNumber evidence="2">3.6.4.13</ecNumber>
    </recommendedName>
</protein>
<evidence type="ECO:0000256" key="6">
    <source>
        <dbReference type="ARBA" id="ARBA00022806"/>
    </source>
</evidence>
<evidence type="ECO:0000259" key="15">
    <source>
        <dbReference type="PROSITE" id="PS51192"/>
    </source>
</evidence>
<evidence type="ECO:0000256" key="13">
    <source>
        <dbReference type="SAM" id="Coils"/>
    </source>
</evidence>
<gene>
    <name evidence="18" type="ORF">niasHT_022566</name>
</gene>
<dbReference type="InterPro" id="IPR014001">
    <property type="entry name" value="Helicase_ATP-bd"/>
</dbReference>
<evidence type="ECO:0000256" key="10">
    <source>
        <dbReference type="ARBA" id="ARBA00047984"/>
    </source>
</evidence>
<keyword evidence="4 12" id="KW-0547">Nucleotide-binding</keyword>
<accession>A0ABD2JR55</accession>
<evidence type="ECO:0000256" key="5">
    <source>
        <dbReference type="ARBA" id="ARBA00022801"/>
    </source>
</evidence>
<dbReference type="AlphaFoldDB" id="A0ABD2JR55"/>
<dbReference type="Gene3D" id="3.40.50.300">
    <property type="entry name" value="P-loop containing nucleotide triphosphate hydrolases"/>
    <property type="match status" value="2"/>
</dbReference>
<reference evidence="18 19" key="1">
    <citation type="submission" date="2024-10" db="EMBL/GenBank/DDBJ databases">
        <authorList>
            <person name="Kim D."/>
        </authorList>
    </citation>
    <scope>NUCLEOTIDE SEQUENCE [LARGE SCALE GENOMIC DNA]</scope>
    <source>
        <strain evidence="18">BH-2024</strain>
    </source>
</reference>
<sequence>MLYPPEVPGNFEDYESMSDEADFAQTKSEAVKIVKKSSKKGRRKVISDHFSADFAFETDVEIDTGCQKEEAEGTDGTAVDQLDGLRRFLKKNSIQTNLEEKIKQERRWIWGKERGEKVDIDEFIVSNNKSRNSEAICTGLFDDGENEIELLQEATDKTDQLNLKLKNKKSKSVGSDHFFDVRSNQIAASANCAHLSFTDLNLSRPLLKSISEAGFQNPTPIQTACIPVALAGRDICASSATGTGKTAAFMLPILERLLFRPSRRTSVTRVLVLVPTRELAIQVFQVSRQLAKYTQVEICLAAGGLDLKAQEAALRLGLDIVIATPGRLIDHLHNSPNFSLANIEVLVLDEADRMLHEQFTEQMKEIIGLCAKNRQTMLFSATMTDQVEDLANLSLNKPVKLFINENTETAMNLHQEFIRIRQERENEREAYAAALITRNFPDRCILFVRTKRDCERMHILLGLFGVKIGRLHGGRTQAQRVECLHAFKKQQTVEVLCATDLAARGLDIEGVTTVINMNMPATLQHYIHRVGRTARAGKAGRSVSLIGEHDRKLMKEITKVNQISNSFQLMQRKIEPDVIEAYCKRIEEMEPSMKRLMEEEQMEKQLIMAENSIKKAEKQIKSLGGDGTKPKLYSRKWIGGAEKGQNATEKRLRIRSKGKRREAKKRLTEAPPKRPTAESAYKQHQKSGKKKSAFFTAEIASVSQRAIKRVRNGPDDIDFKRAKREKQRDGIIQKRTKRK</sequence>
<evidence type="ECO:0000256" key="14">
    <source>
        <dbReference type="SAM" id="MobiDB-lite"/>
    </source>
</evidence>
<evidence type="ECO:0000256" key="9">
    <source>
        <dbReference type="ARBA" id="ARBA00043999"/>
    </source>
</evidence>
<dbReference type="CDD" id="cd18787">
    <property type="entry name" value="SF2_C_DEAD"/>
    <property type="match status" value="1"/>
</dbReference>
<dbReference type="PANTHER" id="PTHR47959">
    <property type="entry name" value="ATP-DEPENDENT RNA HELICASE RHLE-RELATED"/>
    <property type="match status" value="1"/>
</dbReference>
<feature type="region of interest" description="Disordered" evidence="14">
    <location>
        <begin position="636"/>
        <end position="694"/>
    </location>
</feature>
<dbReference type="FunFam" id="3.40.50.300:FF:000842">
    <property type="entry name" value="ATP-dependent RNA helicase DRS1"/>
    <property type="match status" value="1"/>
</dbReference>
<dbReference type="GO" id="GO:0006364">
    <property type="term" value="P:rRNA processing"/>
    <property type="evidence" value="ECO:0007669"/>
    <property type="project" value="UniProtKB-ARBA"/>
</dbReference>
<dbReference type="InterPro" id="IPR027417">
    <property type="entry name" value="P-loop_NTPase"/>
</dbReference>
<comment type="subcellular location">
    <subcellularLocation>
        <location evidence="1">Nucleus</location>
        <location evidence="1">Nucleolus</location>
    </subcellularLocation>
</comment>
<evidence type="ECO:0000259" key="16">
    <source>
        <dbReference type="PROSITE" id="PS51194"/>
    </source>
</evidence>
<keyword evidence="8" id="KW-0539">Nucleus</keyword>
<feature type="domain" description="Helicase C-terminal" evidence="16">
    <location>
        <begin position="412"/>
        <end position="597"/>
    </location>
</feature>
<dbReference type="InterPro" id="IPR000629">
    <property type="entry name" value="RNA-helicase_DEAD-box_CS"/>
</dbReference>
<feature type="compositionally biased region" description="Basic residues" evidence="14">
    <location>
        <begin position="683"/>
        <end position="692"/>
    </location>
</feature>
<dbReference type="PROSITE" id="PS00039">
    <property type="entry name" value="DEAD_ATP_HELICASE"/>
    <property type="match status" value="1"/>
</dbReference>
<evidence type="ECO:0000313" key="18">
    <source>
        <dbReference type="EMBL" id="KAL3093116.1"/>
    </source>
</evidence>
<keyword evidence="3" id="KW-0690">Ribosome biogenesis</keyword>
<proteinExistence type="inferred from homology"/>
<evidence type="ECO:0000256" key="11">
    <source>
        <dbReference type="PROSITE-ProRule" id="PRU00552"/>
    </source>
</evidence>
<keyword evidence="6 12" id="KW-0347">Helicase</keyword>
<feature type="region of interest" description="Disordered" evidence="14">
    <location>
        <begin position="710"/>
        <end position="739"/>
    </location>
</feature>
<dbReference type="PROSITE" id="PS51194">
    <property type="entry name" value="HELICASE_CTER"/>
    <property type="match status" value="1"/>
</dbReference>
<dbReference type="GO" id="GO:0003724">
    <property type="term" value="F:RNA helicase activity"/>
    <property type="evidence" value="ECO:0007669"/>
    <property type="project" value="UniProtKB-EC"/>
</dbReference>
<dbReference type="PANTHER" id="PTHR47959:SF1">
    <property type="entry name" value="ATP-DEPENDENT RNA HELICASE DBPA"/>
    <property type="match status" value="1"/>
</dbReference>
<evidence type="ECO:0000256" key="2">
    <source>
        <dbReference type="ARBA" id="ARBA00012552"/>
    </source>
</evidence>
<feature type="compositionally biased region" description="Basic and acidic residues" evidence="14">
    <location>
        <begin position="665"/>
        <end position="676"/>
    </location>
</feature>
<evidence type="ECO:0000256" key="1">
    <source>
        <dbReference type="ARBA" id="ARBA00004604"/>
    </source>
</evidence>
<dbReference type="EC" id="3.6.4.13" evidence="2"/>
<evidence type="ECO:0000256" key="3">
    <source>
        <dbReference type="ARBA" id="ARBA00022517"/>
    </source>
</evidence>
<evidence type="ECO:0000313" key="19">
    <source>
        <dbReference type="Proteomes" id="UP001620626"/>
    </source>
</evidence>
<name>A0ABD2JR55_9BILA</name>